<feature type="transmembrane region" description="Helical" evidence="8">
    <location>
        <begin position="15"/>
        <end position="41"/>
    </location>
</feature>
<evidence type="ECO:0000259" key="9">
    <source>
        <dbReference type="Pfam" id="PF13632"/>
    </source>
</evidence>
<feature type="transmembrane region" description="Helical" evidence="8">
    <location>
        <begin position="312"/>
        <end position="335"/>
    </location>
</feature>
<feature type="non-terminal residue" evidence="10">
    <location>
        <position position="421"/>
    </location>
</feature>
<sequence>IILQYFFRYGLLTSIVLYVWKCLPLLALHQCVFHLIGLTFFNSFKETVPKKCSSTYEPFICFRVVTRGLYPRLVKDNLTLNIEACKRAGMTNFLFEIVTDSSICLPANHAAREIVVPEVYRPKSGALFKARALSYCLEDEVNKLKDSDWVVHLDEETLLTQNSVCGILNFVCDGRHDFGQGMITYASGEIVNWWTTLSDMYRVADDCGKLRAQLSLLHKPIFGWKGSYVVTRYGAERTIGWDHGPEGSICEDAFFGIVAMQAGYSFDFIEGEMLEKSPFTVMDMLKQRKRWLEGLLLTVHSKKIRFLHKISLALVVYSWALAPLMIAQCFIAPFFPLPRNVFLDSLFAAMLALNLYMSAFGVIRSFTEKNRNSIQLRLIYCIGACFMILFTVVIQAASVLLFVFGPKKDFYIVKKETDWLI</sequence>
<evidence type="ECO:0000256" key="2">
    <source>
        <dbReference type="ARBA" id="ARBA00006739"/>
    </source>
</evidence>
<evidence type="ECO:0000256" key="4">
    <source>
        <dbReference type="ARBA" id="ARBA00022679"/>
    </source>
</evidence>
<dbReference type="GO" id="GO:0005737">
    <property type="term" value="C:cytoplasm"/>
    <property type="evidence" value="ECO:0007669"/>
    <property type="project" value="TreeGrafter"/>
</dbReference>
<accession>A0AAN4ZE36</accession>
<organism evidence="10 11">
    <name type="scientific">Pristionchus mayeri</name>
    <dbReference type="NCBI Taxonomy" id="1317129"/>
    <lineage>
        <taxon>Eukaryota</taxon>
        <taxon>Metazoa</taxon>
        <taxon>Ecdysozoa</taxon>
        <taxon>Nematoda</taxon>
        <taxon>Chromadorea</taxon>
        <taxon>Rhabditida</taxon>
        <taxon>Rhabditina</taxon>
        <taxon>Diplogasteromorpha</taxon>
        <taxon>Diplogasteroidea</taxon>
        <taxon>Neodiplogasteridae</taxon>
        <taxon>Pristionchus</taxon>
    </lineage>
</organism>
<evidence type="ECO:0000313" key="11">
    <source>
        <dbReference type="Proteomes" id="UP001328107"/>
    </source>
</evidence>
<feature type="domain" description="Glycosyltransferase 2-like" evidence="9">
    <location>
        <begin position="149"/>
        <end position="357"/>
    </location>
</feature>
<comment type="similarity">
    <text evidence="2">Belongs to the glycosyltransferase 2 family.</text>
</comment>
<keyword evidence="8" id="KW-0472">Membrane</keyword>
<evidence type="ECO:0000256" key="7">
    <source>
        <dbReference type="ARBA" id="ARBA00084120"/>
    </source>
</evidence>
<comment type="caution">
    <text evidence="10">The sequence shown here is derived from an EMBL/GenBank/DDBJ whole genome shotgun (WGS) entry which is preliminary data.</text>
</comment>
<dbReference type="AlphaFoldDB" id="A0AAN4ZE36"/>
<evidence type="ECO:0000256" key="5">
    <source>
        <dbReference type="ARBA" id="ARBA00071758"/>
    </source>
</evidence>
<evidence type="ECO:0000256" key="6">
    <source>
        <dbReference type="ARBA" id="ARBA00077352"/>
    </source>
</evidence>
<comment type="pathway">
    <text evidence="1">Protein modification; protein glycosylation.</text>
</comment>
<dbReference type="Proteomes" id="UP001328107">
    <property type="component" value="Unassembled WGS sequence"/>
</dbReference>
<keyword evidence="7" id="KW-0978">Insecticide resistance</keyword>
<reference evidence="11" key="1">
    <citation type="submission" date="2022-10" db="EMBL/GenBank/DDBJ databases">
        <title>Genome assembly of Pristionchus species.</title>
        <authorList>
            <person name="Yoshida K."/>
            <person name="Sommer R.J."/>
        </authorList>
    </citation>
    <scope>NUCLEOTIDE SEQUENCE [LARGE SCALE GENOMIC DNA]</scope>
    <source>
        <strain evidence="11">RS5460</strain>
    </source>
</reference>
<feature type="transmembrane region" description="Helical" evidence="8">
    <location>
        <begin position="378"/>
        <end position="404"/>
    </location>
</feature>
<dbReference type="SUPFAM" id="SSF53448">
    <property type="entry name" value="Nucleotide-diphospho-sugar transferases"/>
    <property type="match status" value="1"/>
</dbReference>
<evidence type="ECO:0000256" key="1">
    <source>
        <dbReference type="ARBA" id="ARBA00004922"/>
    </source>
</evidence>
<dbReference type="PANTHER" id="PTHR16779">
    <property type="entry name" value="BETA-1,4-MANNOSYLTRANSFERASE EGH"/>
    <property type="match status" value="1"/>
</dbReference>
<dbReference type="InterPro" id="IPR001173">
    <property type="entry name" value="Glyco_trans_2-like"/>
</dbReference>
<dbReference type="InterPro" id="IPR027389">
    <property type="entry name" value="B_mannosylTrfase_Bre-3/Egh"/>
</dbReference>
<proteinExistence type="inferred from homology"/>
<dbReference type="PANTHER" id="PTHR16779:SF1">
    <property type="entry name" value="BETA-1,4-MANNOSYLTRANSFERASE EGH"/>
    <property type="match status" value="1"/>
</dbReference>
<feature type="transmembrane region" description="Helical" evidence="8">
    <location>
        <begin position="347"/>
        <end position="366"/>
    </location>
</feature>
<keyword evidence="4" id="KW-0808">Transferase</keyword>
<name>A0AAN4ZE36_9BILA</name>
<dbReference type="InterPro" id="IPR029044">
    <property type="entry name" value="Nucleotide-diphossugar_trans"/>
</dbReference>
<protein>
    <recommendedName>
        <fullName evidence="5">Beta-1,4-mannosyltransferase bre-3</fullName>
    </recommendedName>
    <alternativeName>
        <fullName evidence="6">Bacillus thuringiensis toxin-resistant protein 3</fullName>
    </alternativeName>
</protein>
<evidence type="ECO:0000256" key="3">
    <source>
        <dbReference type="ARBA" id="ARBA00022676"/>
    </source>
</evidence>
<keyword evidence="8" id="KW-1133">Transmembrane helix</keyword>
<feature type="non-terminal residue" evidence="10">
    <location>
        <position position="1"/>
    </location>
</feature>
<keyword evidence="11" id="KW-1185">Reference proteome</keyword>
<dbReference type="Pfam" id="PF13632">
    <property type="entry name" value="Glyco_trans_2_3"/>
    <property type="match status" value="1"/>
</dbReference>
<evidence type="ECO:0000256" key="8">
    <source>
        <dbReference type="SAM" id="Phobius"/>
    </source>
</evidence>
<keyword evidence="8" id="KW-0812">Transmembrane</keyword>
<dbReference type="Gene3D" id="3.90.550.10">
    <property type="entry name" value="Spore Coat Polysaccharide Biosynthesis Protein SpsA, Chain A"/>
    <property type="match status" value="1"/>
</dbReference>
<dbReference type="FunFam" id="3.90.550.10:FF:000175">
    <property type="entry name" value="Beta-1,4-mannosyltransferase bre-3"/>
    <property type="match status" value="1"/>
</dbReference>
<gene>
    <name evidence="10" type="ORF">PMAYCL1PPCAC_09667</name>
</gene>
<evidence type="ECO:0000313" key="10">
    <source>
        <dbReference type="EMBL" id="GMR39472.1"/>
    </source>
</evidence>
<dbReference type="GO" id="GO:0019187">
    <property type="term" value="F:beta-1,4-mannosyltransferase activity"/>
    <property type="evidence" value="ECO:0007669"/>
    <property type="project" value="InterPro"/>
</dbReference>
<keyword evidence="3" id="KW-0328">Glycosyltransferase</keyword>
<dbReference type="EMBL" id="BTRK01000002">
    <property type="protein sequence ID" value="GMR39472.1"/>
    <property type="molecule type" value="Genomic_DNA"/>
</dbReference>